<dbReference type="Pfam" id="PF14081">
    <property type="entry name" value="DUF4262"/>
    <property type="match status" value="1"/>
</dbReference>
<evidence type="ECO:0000313" key="2">
    <source>
        <dbReference type="EMBL" id="NEL53889.1"/>
    </source>
</evidence>
<sequence>MDPHPQITAFLDQAGAHTAQLVRRHRFTVVHVDRCDPWDAGPDDWDLVPGDDGDVGWDDDPEHPMSSAGGPAFGYTVGLFGLGHPELVVVGVGPDEGHDLLDTTARLVVAGRDLLPGEQIDLPGRPGGLVVEHLPNPGDVVVRANEFYCRPDEYSVPALQLTWAHTDGSFPWDPGWPCGPDCQPRPGTWTT</sequence>
<evidence type="ECO:0000256" key="1">
    <source>
        <dbReference type="SAM" id="MobiDB-lite"/>
    </source>
</evidence>
<keyword evidence="3" id="KW-1185">Reference proteome</keyword>
<dbReference type="InterPro" id="IPR025358">
    <property type="entry name" value="DUF4262"/>
</dbReference>
<comment type="caution">
    <text evidence="2">The sequence shown here is derived from an EMBL/GenBank/DDBJ whole genome shotgun (WGS) entry which is preliminary data.</text>
</comment>
<proteinExistence type="predicted"/>
<dbReference type="RefSeq" id="WP_152729809.1">
    <property type="nucleotide sequence ID" value="NZ_JAABOZ010000002.1"/>
</dbReference>
<gene>
    <name evidence="2" type="ORF">G1H19_07740</name>
</gene>
<accession>A0A7K3WD75</accession>
<dbReference type="Proteomes" id="UP000470470">
    <property type="component" value="Unassembled WGS sequence"/>
</dbReference>
<reference evidence="2 3" key="1">
    <citation type="submission" date="2020-02" db="EMBL/GenBank/DDBJ databases">
        <title>The whole genome sequence of CPCC 205119.</title>
        <authorList>
            <person name="Jiang Z."/>
        </authorList>
    </citation>
    <scope>NUCLEOTIDE SEQUENCE [LARGE SCALE GENOMIC DNA]</scope>
    <source>
        <strain evidence="2 3">CPCC 205119</strain>
    </source>
</reference>
<evidence type="ECO:0000313" key="3">
    <source>
        <dbReference type="Proteomes" id="UP000470470"/>
    </source>
</evidence>
<name>A0A7K3WD75_9ACTN</name>
<protein>
    <submittedName>
        <fullName evidence="2">DUF4262 domain-containing protein</fullName>
    </submittedName>
</protein>
<feature type="compositionally biased region" description="Acidic residues" evidence="1">
    <location>
        <begin position="41"/>
        <end position="61"/>
    </location>
</feature>
<organism evidence="2 3">
    <name type="scientific">Goekera deserti</name>
    <dbReference type="NCBI Taxonomy" id="2497753"/>
    <lineage>
        <taxon>Bacteria</taxon>
        <taxon>Bacillati</taxon>
        <taxon>Actinomycetota</taxon>
        <taxon>Actinomycetes</taxon>
        <taxon>Geodermatophilales</taxon>
        <taxon>Geodermatophilaceae</taxon>
        <taxon>Goekera</taxon>
    </lineage>
</organism>
<feature type="region of interest" description="Disordered" evidence="1">
    <location>
        <begin position="40"/>
        <end position="67"/>
    </location>
</feature>
<dbReference type="AlphaFoldDB" id="A0A7K3WD75"/>
<dbReference type="EMBL" id="JAAGWK010000010">
    <property type="protein sequence ID" value="NEL53889.1"/>
    <property type="molecule type" value="Genomic_DNA"/>
</dbReference>